<reference evidence="2" key="1">
    <citation type="journal article" date="2023" name="G3 (Bethesda)">
        <title>Genome assembly and association tests identify interacting loci associated with vigor, precocity, and sex in interspecific pistachio rootstocks.</title>
        <authorList>
            <person name="Palmer W."/>
            <person name="Jacygrad E."/>
            <person name="Sagayaradj S."/>
            <person name="Cavanaugh K."/>
            <person name="Han R."/>
            <person name="Bertier L."/>
            <person name="Beede B."/>
            <person name="Kafkas S."/>
            <person name="Golino D."/>
            <person name="Preece J."/>
            <person name="Michelmore R."/>
        </authorList>
    </citation>
    <scope>NUCLEOTIDE SEQUENCE [LARGE SCALE GENOMIC DNA]</scope>
</reference>
<organism evidence="1 2">
    <name type="scientific">Pistacia integerrima</name>
    <dbReference type="NCBI Taxonomy" id="434235"/>
    <lineage>
        <taxon>Eukaryota</taxon>
        <taxon>Viridiplantae</taxon>
        <taxon>Streptophyta</taxon>
        <taxon>Embryophyta</taxon>
        <taxon>Tracheophyta</taxon>
        <taxon>Spermatophyta</taxon>
        <taxon>Magnoliopsida</taxon>
        <taxon>eudicotyledons</taxon>
        <taxon>Gunneridae</taxon>
        <taxon>Pentapetalae</taxon>
        <taxon>rosids</taxon>
        <taxon>malvids</taxon>
        <taxon>Sapindales</taxon>
        <taxon>Anacardiaceae</taxon>
        <taxon>Pistacia</taxon>
    </lineage>
</organism>
<evidence type="ECO:0000313" key="2">
    <source>
        <dbReference type="Proteomes" id="UP001163603"/>
    </source>
</evidence>
<evidence type="ECO:0000313" key="1">
    <source>
        <dbReference type="EMBL" id="KAJ0020695.1"/>
    </source>
</evidence>
<dbReference type="EMBL" id="CM047746">
    <property type="protein sequence ID" value="KAJ0020695.1"/>
    <property type="molecule type" value="Genomic_DNA"/>
</dbReference>
<comment type="caution">
    <text evidence="1">The sequence shown here is derived from an EMBL/GenBank/DDBJ whole genome shotgun (WGS) entry which is preliminary data.</text>
</comment>
<gene>
    <name evidence="1" type="ORF">Pint_31061</name>
</gene>
<proteinExistence type="predicted"/>
<keyword evidence="2" id="KW-1185">Reference proteome</keyword>
<sequence length="703" mass="80345">MGGIGKTTIAGAVYNQISSSFEGCCFSINVREELEKYGLVHVRDQVLSQVLEENLNIGTPIIPQYIQRRLQRKKVFIVLDDVNNLRQLEFLTGGLDRFGQGSRIIITTRDKQVLHSYGVHSIYEVEGLNYNEALHLFCNHAFKENHPLEDLRKLSIKILNFANGNPLGLKVLGSSLYQKSKREWESAFYNLKMLCDPQIYDVLKISYEGLSWKEKNIFLDIACFFKGGDKDYVAELLDGHYSFDFGLSSLVHKSLVTISGNKLQMHDLLQEMGRDIVYQKSITEPGKRSRLWDHEDVYHILKNNKGTDLVEGIFLNMSKIRDLRLSSRAFANMCNLRLIKFYNHALYEESVDNSKVKLHGGLKYLSDKLRYLYWAGYPTKTLPSKFTPENLVELKLPCSNLKKLWKGTKHAFKLKSIDLHKSKNLIKMPDLSEAPQLEIINLEECRSLVEVPSSIQHLGKLSFLCLRGCENLKSFPSNIHFASRTTLDLSFCINLIEFPQISGNIEHLFLNGTAIEEVPSSIECLSELVLLDLTKCTRLKRISTSICKLKFLHVLYLLNCSELESFPEILEEMKNLVDLNLSGAAIKALPSSIQHLIGLRSLELRDCKDLQTIPSSICNLTSLSEIDLSGCSKLDILPNNLGDLIFLRKLKGTKSCYMSTSFLCCRVETDKIFRFIFLRFNRNSRTSLLCILIGIIRFMWKLF</sequence>
<protein>
    <submittedName>
        <fullName evidence="1">Uncharacterized protein</fullName>
    </submittedName>
</protein>
<dbReference type="Proteomes" id="UP001163603">
    <property type="component" value="Chromosome 11"/>
</dbReference>
<name>A0ACC0XN20_9ROSI</name>
<accession>A0ACC0XN20</accession>